<gene>
    <name evidence="2" type="ORF">CR513_08127</name>
</gene>
<dbReference type="InterPro" id="IPR043502">
    <property type="entry name" value="DNA/RNA_pol_sf"/>
</dbReference>
<sequence length="189" mass="22327">MDIHCETYGIVYEETFIPVAKMNTIRIILSLIAHFGWNLQQFDVKNVFLYGNLKEEVYMEIPLGFYSYNERKQDDMIVTSDDEIEKLTLKEKLTTQLKMKELGKLKYFLGIDVAYSKQLKGSMYLISSKKQENWDFNHMIECEESSTIEKSQYQRLVGKLIYLSHTRLNVAYVVSVVGQFMHDLRERHI</sequence>
<dbReference type="SUPFAM" id="SSF56672">
    <property type="entry name" value="DNA/RNA polymerases"/>
    <property type="match status" value="1"/>
</dbReference>
<feature type="domain" description="Reverse transcriptase Ty1/copia-type" evidence="1">
    <location>
        <begin position="9"/>
        <end position="70"/>
    </location>
</feature>
<dbReference type="InterPro" id="IPR013103">
    <property type="entry name" value="RVT_2"/>
</dbReference>
<feature type="non-terminal residue" evidence="2">
    <location>
        <position position="1"/>
    </location>
</feature>
<dbReference type="Proteomes" id="UP000257109">
    <property type="component" value="Unassembled WGS sequence"/>
</dbReference>
<comment type="caution">
    <text evidence="2">The sequence shown here is derived from an EMBL/GenBank/DDBJ whole genome shotgun (WGS) entry which is preliminary data.</text>
</comment>
<organism evidence="2 3">
    <name type="scientific">Mucuna pruriens</name>
    <name type="common">Velvet bean</name>
    <name type="synonym">Dolichos pruriens</name>
    <dbReference type="NCBI Taxonomy" id="157652"/>
    <lineage>
        <taxon>Eukaryota</taxon>
        <taxon>Viridiplantae</taxon>
        <taxon>Streptophyta</taxon>
        <taxon>Embryophyta</taxon>
        <taxon>Tracheophyta</taxon>
        <taxon>Spermatophyta</taxon>
        <taxon>Magnoliopsida</taxon>
        <taxon>eudicotyledons</taxon>
        <taxon>Gunneridae</taxon>
        <taxon>Pentapetalae</taxon>
        <taxon>rosids</taxon>
        <taxon>fabids</taxon>
        <taxon>Fabales</taxon>
        <taxon>Fabaceae</taxon>
        <taxon>Papilionoideae</taxon>
        <taxon>50 kb inversion clade</taxon>
        <taxon>NPAAA clade</taxon>
        <taxon>indigoferoid/millettioid clade</taxon>
        <taxon>Phaseoleae</taxon>
        <taxon>Mucuna</taxon>
    </lineage>
</organism>
<reference evidence="2" key="1">
    <citation type="submission" date="2018-05" db="EMBL/GenBank/DDBJ databases">
        <title>Draft genome of Mucuna pruriens seed.</title>
        <authorList>
            <person name="Nnadi N.E."/>
            <person name="Vos R."/>
            <person name="Hasami M.H."/>
            <person name="Devisetty U.K."/>
            <person name="Aguiy J.C."/>
        </authorList>
    </citation>
    <scope>NUCLEOTIDE SEQUENCE [LARGE SCALE GENOMIC DNA]</scope>
    <source>
        <strain evidence="2">JCA_2017</strain>
    </source>
</reference>
<evidence type="ECO:0000259" key="1">
    <source>
        <dbReference type="Pfam" id="PF07727"/>
    </source>
</evidence>
<evidence type="ECO:0000313" key="3">
    <source>
        <dbReference type="Proteomes" id="UP000257109"/>
    </source>
</evidence>
<proteinExistence type="predicted"/>
<protein>
    <recommendedName>
        <fullName evidence="1">Reverse transcriptase Ty1/copia-type domain-containing protein</fullName>
    </recommendedName>
</protein>
<dbReference type="OrthoDB" id="128382at2759"/>
<dbReference type="AlphaFoldDB" id="A0A371HY74"/>
<accession>A0A371HY74</accession>
<dbReference type="PANTHER" id="PTHR11439">
    <property type="entry name" value="GAG-POL-RELATED RETROTRANSPOSON"/>
    <property type="match status" value="1"/>
</dbReference>
<name>A0A371HY74_MUCPR</name>
<dbReference type="EMBL" id="QJKJ01001414">
    <property type="protein sequence ID" value="RDY07719.1"/>
    <property type="molecule type" value="Genomic_DNA"/>
</dbReference>
<dbReference type="Pfam" id="PF07727">
    <property type="entry name" value="RVT_2"/>
    <property type="match status" value="1"/>
</dbReference>
<keyword evidence="3" id="KW-1185">Reference proteome</keyword>
<dbReference type="PANTHER" id="PTHR11439:SF463">
    <property type="entry name" value="REVERSE TRANSCRIPTASE TY1_COPIA-TYPE DOMAIN-CONTAINING PROTEIN"/>
    <property type="match status" value="1"/>
</dbReference>
<evidence type="ECO:0000313" key="2">
    <source>
        <dbReference type="EMBL" id="RDY07719.1"/>
    </source>
</evidence>